<reference evidence="1 2" key="2">
    <citation type="journal article" date="2017" name="Sci. Rep.">
        <title>Ant-infecting Ophiocordyceps genomes reveal a high diversity of potential behavioral manipulation genes and a possible major role for enterotoxins.</title>
        <authorList>
            <person name="de Bekker C."/>
            <person name="Ohm R.A."/>
            <person name="Evans H.C."/>
            <person name="Brachmann A."/>
            <person name="Hughes D.P."/>
        </authorList>
    </citation>
    <scope>NUCLEOTIDE SEQUENCE [LARGE SCALE GENOMIC DNA]</scope>
    <source>
        <strain evidence="1 2">SC16a</strain>
    </source>
</reference>
<evidence type="ECO:0000313" key="2">
    <source>
        <dbReference type="Proteomes" id="UP000037136"/>
    </source>
</evidence>
<gene>
    <name evidence="1" type="ORF">XA68_12506</name>
</gene>
<dbReference type="AlphaFoldDB" id="A0A2A9PD56"/>
<comment type="caution">
    <text evidence="1">The sequence shown here is derived from an EMBL/GenBank/DDBJ whole genome shotgun (WGS) entry which is preliminary data.</text>
</comment>
<protein>
    <submittedName>
        <fullName evidence="1">Uncharacterized protein</fullName>
    </submittedName>
</protein>
<proteinExistence type="predicted"/>
<reference evidence="1 2" key="1">
    <citation type="journal article" date="2015" name="BMC Genomics">
        <title>Gene expression during zombie ant biting behavior reflects the complexity underlying fungal parasitic behavioral manipulation.</title>
        <authorList>
            <person name="de Bekker C."/>
            <person name="Ohm R.A."/>
            <person name="Loreto R.G."/>
            <person name="Sebastian A."/>
            <person name="Albert I."/>
            <person name="Merrow M."/>
            <person name="Brachmann A."/>
            <person name="Hughes D.P."/>
        </authorList>
    </citation>
    <scope>NUCLEOTIDE SEQUENCE [LARGE SCALE GENOMIC DNA]</scope>
    <source>
        <strain evidence="1 2">SC16a</strain>
    </source>
</reference>
<accession>A0A2A9PD56</accession>
<organism evidence="1 2">
    <name type="scientific">Ophiocordyceps unilateralis</name>
    <name type="common">Zombie-ant fungus</name>
    <name type="synonym">Torrubia unilateralis</name>
    <dbReference type="NCBI Taxonomy" id="268505"/>
    <lineage>
        <taxon>Eukaryota</taxon>
        <taxon>Fungi</taxon>
        <taxon>Dikarya</taxon>
        <taxon>Ascomycota</taxon>
        <taxon>Pezizomycotina</taxon>
        <taxon>Sordariomycetes</taxon>
        <taxon>Hypocreomycetidae</taxon>
        <taxon>Hypocreales</taxon>
        <taxon>Ophiocordycipitaceae</taxon>
        <taxon>Ophiocordyceps</taxon>
    </lineage>
</organism>
<evidence type="ECO:0000313" key="1">
    <source>
        <dbReference type="EMBL" id="PFH59329.1"/>
    </source>
</evidence>
<dbReference type="Proteomes" id="UP000037136">
    <property type="component" value="Unassembled WGS sequence"/>
</dbReference>
<sequence length="113" mass="11501">MDFAVVDEDPPKPAVAVHRHGLGLTLPLASALYAVERIATPCVRVALPTAPCAGRHVTVVVATTLKSAPQAGRSGDALNWGRSSLCSTRSVAARSRVTAGSPAADNHPPGSLG</sequence>
<keyword evidence="2" id="KW-1185">Reference proteome</keyword>
<name>A0A2A9PD56_OPHUN</name>
<dbReference type="EMBL" id="LAZP02000208">
    <property type="protein sequence ID" value="PFH59329.1"/>
    <property type="molecule type" value="Genomic_DNA"/>
</dbReference>